<dbReference type="RefSeq" id="XP_043155732.1">
    <property type="nucleotide sequence ID" value="XM_043299797.1"/>
</dbReference>
<dbReference type="EMBL" id="BHVY01000003">
    <property type="protein sequence ID" value="GIJ84985.1"/>
    <property type="molecule type" value="Genomic_DNA"/>
</dbReference>
<evidence type="ECO:0000313" key="3">
    <source>
        <dbReference type="Proteomes" id="UP001043456"/>
    </source>
</evidence>
<feature type="compositionally biased region" description="Basic and acidic residues" evidence="1">
    <location>
        <begin position="360"/>
        <end position="371"/>
    </location>
</feature>
<dbReference type="OrthoDB" id="4424523at2759"/>
<dbReference type="InterPro" id="IPR021842">
    <property type="entry name" value="DUF3435"/>
</dbReference>
<evidence type="ECO:0000313" key="2">
    <source>
        <dbReference type="EMBL" id="GIJ84985.1"/>
    </source>
</evidence>
<dbReference type="GeneID" id="67002452"/>
<dbReference type="Proteomes" id="UP001043456">
    <property type="component" value="Unassembled WGS sequence"/>
</dbReference>
<accession>A0A9P3ETQ0</accession>
<name>A0A9P3ETQ0_9EURO</name>
<evidence type="ECO:0000256" key="1">
    <source>
        <dbReference type="SAM" id="MobiDB-lite"/>
    </source>
</evidence>
<proteinExistence type="predicted"/>
<sequence>MFPVPARHQTLLDRNRLSRRMLADIDERRQESWGWVVYRTTYKSDPAFCKAIDIINSWIKREVYHDLRHAGVQDPDPTPNDELWACHRLTITEDSQTLDGATIEDVRSHFQSWVEGQGQKDRWNKYRLRSMQKCMACIAWRKFGSDPTIREHPDYLAAVSQRDQQEKACQENPSSQMLSKLQRLRRKVLSTYNRLYEALRKKTREEFDRKQAVIDIERQLSGTALNDEEAKEVLRTGDEMPPERIYLIEKLFSWPTISIARRRMGASECSHNGSLAILSHSRRWSVTRTPQTDGGAGVGRVGCAGPRAEDGLADALDPRADLLERRHDARLPAAVSIGSRGPCDAAAFAIRGGLECREAEHTPGGVDDRAGRAVRPPVVGEDGGQGLGIARPQEMILK</sequence>
<dbReference type="AlphaFoldDB" id="A0A9P3ETQ0"/>
<keyword evidence="3" id="KW-1185">Reference proteome</keyword>
<organism evidence="2 3">
    <name type="scientific">Aspergillus pseudoviridinutans</name>
    <dbReference type="NCBI Taxonomy" id="1517512"/>
    <lineage>
        <taxon>Eukaryota</taxon>
        <taxon>Fungi</taxon>
        <taxon>Dikarya</taxon>
        <taxon>Ascomycota</taxon>
        <taxon>Pezizomycotina</taxon>
        <taxon>Eurotiomycetes</taxon>
        <taxon>Eurotiomycetidae</taxon>
        <taxon>Eurotiales</taxon>
        <taxon>Aspergillaceae</taxon>
        <taxon>Aspergillus</taxon>
        <taxon>Aspergillus subgen. Fumigati</taxon>
    </lineage>
</organism>
<gene>
    <name evidence="2" type="ORF">Asppvi_003840</name>
</gene>
<reference evidence="2 3" key="1">
    <citation type="submission" date="2018-10" db="EMBL/GenBank/DDBJ databases">
        <title>Pan-genome distribution and transcriptional activeness of fungal secondary metabolism genes in Aspergillus section Fumigati.</title>
        <authorList>
            <person name="Takahashi H."/>
            <person name="Umemura M."/>
            <person name="Ninomiya A."/>
            <person name="Kusuya Y."/>
            <person name="Urayama S."/>
            <person name="Shimizu M."/>
            <person name="Watanabe A."/>
            <person name="Kamei K."/>
            <person name="Yaguchi T."/>
            <person name="Hagiwara D."/>
        </authorList>
    </citation>
    <scope>NUCLEOTIDE SEQUENCE [LARGE SCALE GENOMIC DNA]</scope>
    <source>
        <strain evidence="2 3">IFM 55266</strain>
    </source>
</reference>
<protein>
    <submittedName>
        <fullName evidence="2">Uncharacterized protein</fullName>
    </submittedName>
</protein>
<dbReference type="Pfam" id="PF11917">
    <property type="entry name" value="DUF3435"/>
    <property type="match status" value="1"/>
</dbReference>
<feature type="region of interest" description="Disordered" evidence="1">
    <location>
        <begin position="360"/>
        <end position="387"/>
    </location>
</feature>
<comment type="caution">
    <text evidence="2">The sequence shown here is derived from an EMBL/GenBank/DDBJ whole genome shotgun (WGS) entry which is preliminary data.</text>
</comment>